<dbReference type="GO" id="GO:0016740">
    <property type="term" value="F:transferase activity"/>
    <property type="evidence" value="ECO:0007669"/>
    <property type="project" value="UniProtKB-KW"/>
</dbReference>
<gene>
    <name evidence="6" type="ORF">B0T18DRAFT_400674</name>
</gene>
<evidence type="ECO:0000256" key="4">
    <source>
        <dbReference type="SAM" id="MobiDB-lite"/>
    </source>
</evidence>
<feature type="domain" description="UBC core" evidence="5">
    <location>
        <begin position="1"/>
        <end position="135"/>
    </location>
</feature>
<comment type="caution">
    <text evidence="6">The sequence shown here is derived from an EMBL/GenBank/DDBJ whole genome shotgun (WGS) entry which is preliminary data.</text>
</comment>
<sequence length="804" mass="90760">MTAISTSKSPAPLSPRTKARPTRSYRRKVLTITAGGVFRLKVFVPDGYPVTPPKVRFLTKIYHPNIDDKGRICLDSLAEQWSSVWHISTILLSIQALLSAPNPSDPLDPEIGKKWRENEALAIKTAAAWTRLYATPAGQAEGEETTQAQENTSPTQNNTTQTEIEQEPPGLSVKVWSKGPMAVALPTEIDQFPPGFFAKVRPKVPVIRKEHSQDIFKYASLGRADETRILRLHPGLPSDPLAGTIQHVVLPSYSRGNDSQHVADPETPAYEALSYTWGEAKVTYGIYLHSYDSEPGKQALDLTENCAFALRRLRLPDKERLLWVDAICINQADVAERSAQVRIMHRIYKTASRVLIYLGEGSVATDRAITILEDDANGQRQCVTDKLHRYEETNLLLFFSLPWFKRVWVLQEVAWATTALVFCGSRSVPWETLHKAYTSSIGRLERLQPMPHVLSFGEPRPDQLMTPKELLEELQNARICDASDPRDRVYALLELFHRRPSDPRLAIDYERELIDLYTDVAEYLLENLGLDILGEHNISNLGLIPNWATNWAAPPRMTYRFGGCFAGGHDLVFRPQFVLEPPTFIPPKPDLSLGRQILNELNPWAPDWRWTGDGKPRRAVKVRAAHLHTVGTSPRSFDFPIAPVTGQPVSTIWTEWDSPENVPAFEQLMQHIRNVESGALHSDRFDINSPAPPDMTDFRRRWSPEMKRTKQMLLKLRDRQIFTTESGFPAIGPCHARHGGTIVALQGASMCHVLQPRRRAGVFTYVGDCFLYGHMQLSRRGAATRYNVGDDEGEEVAWEEILIM</sequence>
<keyword evidence="1" id="KW-0808">Transferase</keyword>
<dbReference type="InterPro" id="IPR010730">
    <property type="entry name" value="HET"/>
</dbReference>
<reference evidence="6" key="1">
    <citation type="submission" date="2023-06" db="EMBL/GenBank/DDBJ databases">
        <title>Genome-scale phylogeny and comparative genomics of the fungal order Sordariales.</title>
        <authorList>
            <consortium name="Lawrence Berkeley National Laboratory"/>
            <person name="Hensen N."/>
            <person name="Bonometti L."/>
            <person name="Westerberg I."/>
            <person name="Brannstrom I.O."/>
            <person name="Guillou S."/>
            <person name="Cros-Aarteil S."/>
            <person name="Calhoun S."/>
            <person name="Haridas S."/>
            <person name="Kuo A."/>
            <person name="Mondo S."/>
            <person name="Pangilinan J."/>
            <person name="Riley R."/>
            <person name="LaButti K."/>
            <person name="Andreopoulos B."/>
            <person name="Lipzen A."/>
            <person name="Chen C."/>
            <person name="Yanf M."/>
            <person name="Daum C."/>
            <person name="Ng V."/>
            <person name="Clum A."/>
            <person name="Steindorff A."/>
            <person name="Ohm R."/>
            <person name="Martin F."/>
            <person name="Silar P."/>
            <person name="Natvig D."/>
            <person name="Lalanne C."/>
            <person name="Gautier V."/>
            <person name="Ament-velasquez S.L."/>
            <person name="Kruys A."/>
            <person name="Hutchinson M.I."/>
            <person name="Powell A.J."/>
            <person name="Barry K."/>
            <person name="Miller A.N."/>
            <person name="Grigoriev I.V."/>
            <person name="Debuchy R."/>
            <person name="Gladieux P."/>
            <person name="Thoren M.H."/>
            <person name="Johannesson H."/>
        </authorList>
    </citation>
    <scope>NUCLEOTIDE SEQUENCE</scope>
    <source>
        <strain evidence="6">SMH3187-1</strain>
    </source>
</reference>
<name>A0AA40FC68_9PEZI</name>
<evidence type="ECO:0000256" key="2">
    <source>
        <dbReference type="ARBA" id="ARBA00022786"/>
    </source>
</evidence>
<feature type="region of interest" description="Disordered" evidence="4">
    <location>
        <begin position="1"/>
        <end position="25"/>
    </location>
</feature>
<dbReference type="PANTHER" id="PTHR24148:SF73">
    <property type="entry name" value="HET DOMAIN PROTEIN (AFU_ORTHOLOGUE AFUA_8G01020)"/>
    <property type="match status" value="1"/>
</dbReference>
<evidence type="ECO:0000256" key="1">
    <source>
        <dbReference type="ARBA" id="ARBA00022679"/>
    </source>
</evidence>
<dbReference type="Gene3D" id="3.10.110.10">
    <property type="entry name" value="Ubiquitin Conjugating Enzyme"/>
    <property type="match status" value="1"/>
</dbReference>
<evidence type="ECO:0000256" key="3">
    <source>
        <dbReference type="PROSITE-ProRule" id="PRU10133"/>
    </source>
</evidence>
<accession>A0AA40FC68</accession>
<dbReference type="SMART" id="SM00212">
    <property type="entry name" value="UBCc"/>
    <property type="match status" value="1"/>
</dbReference>
<dbReference type="EMBL" id="JAUKUD010000001">
    <property type="protein sequence ID" value="KAK0755093.1"/>
    <property type="molecule type" value="Genomic_DNA"/>
</dbReference>
<dbReference type="PROSITE" id="PS00183">
    <property type="entry name" value="UBC_1"/>
    <property type="match status" value="1"/>
</dbReference>
<evidence type="ECO:0000313" key="7">
    <source>
        <dbReference type="Proteomes" id="UP001172155"/>
    </source>
</evidence>
<dbReference type="PROSITE" id="PS50127">
    <property type="entry name" value="UBC_2"/>
    <property type="match status" value="1"/>
</dbReference>
<keyword evidence="2" id="KW-0833">Ubl conjugation pathway</keyword>
<organism evidence="6 7">
    <name type="scientific">Schizothecium vesticola</name>
    <dbReference type="NCBI Taxonomy" id="314040"/>
    <lineage>
        <taxon>Eukaryota</taxon>
        <taxon>Fungi</taxon>
        <taxon>Dikarya</taxon>
        <taxon>Ascomycota</taxon>
        <taxon>Pezizomycotina</taxon>
        <taxon>Sordariomycetes</taxon>
        <taxon>Sordariomycetidae</taxon>
        <taxon>Sordariales</taxon>
        <taxon>Schizotheciaceae</taxon>
        <taxon>Schizothecium</taxon>
    </lineage>
</organism>
<keyword evidence="7" id="KW-1185">Reference proteome</keyword>
<proteinExistence type="predicted"/>
<dbReference type="InterPro" id="IPR052895">
    <property type="entry name" value="HetReg/Transcr_Mod"/>
</dbReference>
<feature type="active site" description="Glycyl thioester intermediate" evidence="3">
    <location>
        <position position="73"/>
    </location>
</feature>
<evidence type="ECO:0000259" key="5">
    <source>
        <dbReference type="PROSITE" id="PS50127"/>
    </source>
</evidence>
<dbReference type="SUPFAM" id="SSF54495">
    <property type="entry name" value="UBC-like"/>
    <property type="match status" value="1"/>
</dbReference>
<evidence type="ECO:0000313" key="6">
    <source>
        <dbReference type="EMBL" id="KAK0755093.1"/>
    </source>
</evidence>
<dbReference type="Pfam" id="PF06985">
    <property type="entry name" value="HET"/>
    <property type="match status" value="1"/>
</dbReference>
<dbReference type="AlphaFoldDB" id="A0AA40FC68"/>
<dbReference type="InterPro" id="IPR023313">
    <property type="entry name" value="UBQ-conjugating_AS"/>
</dbReference>
<protein>
    <recommendedName>
        <fullName evidence="5">UBC core domain-containing protein</fullName>
    </recommendedName>
</protein>
<dbReference type="Proteomes" id="UP001172155">
    <property type="component" value="Unassembled WGS sequence"/>
</dbReference>
<dbReference type="InterPro" id="IPR000608">
    <property type="entry name" value="UBC"/>
</dbReference>
<feature type="region of interest" description="Disordered" evidence="4">
    <location>
        <begin position="139"/>
        <end position="169"/>
    </location>
</feature>
<dbReference type="Pfam" id="PF00179">
    <property type="entry name" value="UQ_con"/>
    <property type="match status" value="1"/>
</dbReference>
<dbReference type="PANTHER" id="PTHR24148">
    <property type="entry name" value="ANKYRIN REPEAT DOMAIN-CONTAINING PROTEIN 39 HOMOLOG-RELATED"/>
    <property type="match status" value="1"/>
</dbReference>
<dbReference type="InterPro" id="IPR016135">
    <property type="entry name" value="UBQ-conjugating_enzyme/RWD"/>
</dbReference>